<evidence type="ECO:0000313" key="2">
    <source>
        <dbReference type="EMBL" id="KAG5541076.1"/>
    </source>
</evidence>
<dbReference type="EMBL" id="JACTNZ010000007">
    <property type="protein sequence ID" value="KAG5541076.1"/>
    <property type="molecule type" value="Genomic_DNA"/>
</dbReference>
<dbReference type="Proteomes" id="UP000823749">
    <property type="component" value="Chromosome 7"/>
</dbReference>
<dbReference type="InterPro" id="IPR001841">
    <property type="entry name" value="Znf_RING"/>
</dbReference>
<reference evidence="2" key="1">
    <citation type="submission" date="2020-08" db="EMBL/GenBank/DDBJ databases">
        <title>Plant Genome Project.</title>
        <authorList>
            <person name="Zhang R.-G."/>
        </authorList>
    </citation>
    <scope>NUCLEOTIDE SEQUENCE</scope>
    <source>
        <strain evidence="2">WSP0</strain>
        <tissue evidence="2">Leaf</tissue>
    </source>
</reference>
<evidence type="ECO:0000313" key="3">
    <source>
        <dbReference type="Proteomes" id="UP000823749"/>
    </source>
</evidence>
<sequence length="123" mass="13643">MPISVEVMARMLRQPNETEQEGIARACTELAKSFLDSKASEECVSCIKAVEYVRLEGLSSIKKCAICYQDYYAGTVVDCLPCSHVYHANCLMYIMRTVSLANLQEKPISVSVVMGPIEIAIFP</sequence>
<dbReference type="Gene3D" id="3.30.40.10">
    <property type="entry name" value="Zinc/RING finger domain, C3HC4 (zinc finger)"/>
    <property type="match status" value="1"/>
</dbReference>
<dbReference type="SUPFAM" id="SSF57850">
    <property type="entry name" value="RING/U-box"/>
    <property type="match status" value="1"/>
</dbReference>
<protein>
    <recommendedName>
        <fullName evidence="1">RING-type domain-containing protein</fullName>
    </recommendedName>
</protein>
<dbReference type="InterPro" id="IPR013083">
    <property type="entry name" value="Znf_RING/FYVE/PHD"/>
</dbReference>
<organism evidence="2 3">
    <name type="scientific">Rhododendron griersonianum</name>
    <dbReference type="NCBI Taxonomy" id="479676"/>
    <lineage>
        <taxon>Eukaryota</taxon>
        <taxon>Viridiplantae</taxon>
        <taxon>Streptophyta</taxon>
        <taxon>Embryophyta</taxon>
        <taxon>Tracheophyta</taxon>
        <taxon>Spermatophyta</taxon>
        <taxon>Magnoliopsida</taxon>
        <taxon>eudicotyledons</taxon>
        <taxon>Gunneridae</taxon>
        <taxon>Pentapetalae</taxon>
        <taxon>asterids</taxon>
        <taxon>Ericales</taxon>
        <taxon>Ericaceae</taxon>
        <taxon>Ericoideae</taxon>
        <taxon>Rhodoreae</taxon>
        <taxon>Rhododendron</taxon>
    </lineage>
</organism>
<dbReference type="Pfam" id="PF13639">
    <property type="entry name" value="zf-RING_2"/>
    <property type="match status" value="1"/>
</dbReference>
<evidence type="ECO:0000259" key="1">
    <source>
        <dbReference type="Pfam" id="PF13639"/>
    </source>
</evidence>
<name>A0AAV6JIU7_9ERIC</name>
<comment type="caution">
    <text evidence="2">The sequence shown here is derived from an EMBL/GenBank/DDBJ whole genome shotgun (WGS) entry which is preliminary data.</text>
</comment>
<accession>A0AAV6JIU7</accession>
<keyword evidence="3" id="KW-1185">Reference proteome</keyword>
<proteinExistence type="predicted"/>
<gene>
    <name evidence="2" type="ORF">RHGRI_021081</name>
</gene>
<feature type="domain" description="RING-type" evidence="1">
    <location>
        <begin position="63"/>
        <end position="97"/>
    </location>
</feature>
<dbReference type="AlphaFoldDB" id="A0AAV6JIU7"/>